<dbReference type="EMBL" id="VTPX01000016">
    <property type="protein sequence ID" value="KAA0015805.1"/>
    <property type="molecule type" value="Genomic_DNA"/>
</dbReference>
<dbReference type="AlphaFoldDB" id="A0A640WAX4"/>
<protein>
    <submittedName>
        <fullName evidence="3">AAA family ATPase</fullName>
    </submittedName>
</protein>
<evidence type="ECO:0000256" key="1">
    <source>
        <dbReference type="SAM" id="Coils"/>
    </source>
</evidence>
<dbReference type="Pfam" id="PF13166">
    <property type="entry name" value="AAA_13"/>
    <property type="match status" value="1"/>
</dbReference>
<dbReference type="InterPro" id="IPR026866">
    <property type="entry name" value="CR006_AAA"/>
</dbReference>
<comment type="caution">
    <text evidence="3">The sequence shown here is derived from an EMBL/GenBank/DDBJ whole genome shotgun (WGS) entry which is preliminary data.</text>
</comment>
<evidence type="ECO:0000313" key="3">
    <source>
        <dbReference type="EMBL" id="KAA0015805.1"/>
    </source>
</evidence>
<reference evidence="3 4" key="1">
    <citation type="submission" date="2019-08" db="EMBL/GenBank/DDBJ databases">
        <title>Bioinformatics analysis of the strain L3 and L5.</title>
        <authorList>
            <person name="Li X."/>
        </authorList>
    </citation>
    <scope>NUCLEOTIDE SEQUENCE [LARGE SCALE GENOMIC DNA]</scope>
    <source>
        <strain evidence="3 4">L3</strain>
    </source>
</reference>
<proteinExistence type="predicted"/>
<accession>A0A640WAX4</accession>
<organism evidence="3 4">
    <name type="scientific">Salinicola corii</name>
    <dbReference type="NCBI Taxonomy" id="2606937"/>
    <lineage>
        <taxon>Bacteria</taxon>
        <taxon>Pseudomonadati</taxon>
        <taxon>Pseudomonadota</taxon>
        <taxon>Gammaproteobacteria</taxon>
        <taxon>Oceanospirillales</taxon>
        <taxon>Halomonadaceae</taxon>
        <taxon>Salinicola</taxon>
    </lineage>
</organism>
<sequence length="153" mass="16822">MFLWGDNDQDIVIQGYKSFHPTDSATITLETATQKPVFFYGLNGAGKTAIGEVIHGCDIGSAEFHACRVETTQGGPFRYLVYNHYFVQSVIGEAEGMPGIFTIGELGTETQRQIEEHEHSLQDVRGSREAAQRDITRINGELATALNDAKEAV</sequence>
<keyword evidence="1" id="KW-0175">Coiled coil</keyword>
<evidence type="ECO:0000313" key="4">
    <source>
        <dbReference type="Proteomes" id="UP000466024"/>
    </source>
</evidence>
<feature type="coiled-coil region" evidence="1">
    <location>
        <begin position="114"/>
        <end position="148"/>
    </location>
</feature>
<name>A0A640WAX4_9GAMM</name>
<feature type="domain" description="Protein CR006 P-loop" evidence="2">
    <location>
        <begin position="38"/>
        <end position="150"/>
    </location>
</feature>
<dbReference type="Proteomes" id="UP000466024">
    <property type="component" value="Unassembled WGS sequence"/>
</dbReference>
<keyword evidence="4" id="KW-1185">Reference proteome</keyword>
<evidence type="ECO:0000259" key="2">
    <source>
        <dbReference type="Pfam" id="PF13166"/>
    </source>
</evidence>
<gene>
    <name evidence="3" type="ORF">F0A16_19070</name>
</gene>